<evidence type="ECO:0000256" key="3">
    <source>
        <dbReference type="ARBA" id="ARBA00023125"/>
    </source>
</evidence>
<dbReference type="Proteomes" id="UP000005713">
    <property type="component" value="Unassembled WGS sequence"/>
</dbReference>
<dbReference type="SUPFAM" id="SSF46785">
    <property type="entry name" value="Winged helix' DNA-binding domain"/>
    <property type="match status" value="1"/>
</dbReference>
<evidence type="ECO:0000256" key="4">
    <source>
        <dbReference type="ARBA" id="ARBA00023163"/>
    </source>
</evidence>
<dbReference type="PANTHER" id="PTHR30346">
    <property type="entry name" value="TRANSCRIPTIONAL DUAL REGULATOR HCAR-RELATED"/>
    <property type="match status" value="1"/>
</dbReference>
<evidence type="ECO:0000256" key="2">
    <source>
        <dbReference type="ARBA" id="ARBA00023015"/>
    </source>
</evidence>
<dbReference type="InterPro" id="IPR036390">
    <property type="entry name" value="WH_DNA-bd_sf"/>
</dbReference>
<dbReference type="EMBL" id="AAYA01000018">
    <property type="protein sequence ID" value="EBA06154.1"/>
    <property type="molecule type" value="Genomic_DNA"/>
</dbReference>
<dbReference type="FunFam" id="1.10.10.10:FF:000001">
    <property type="entry name" value="LysR family transcriptional regulator"/>
    <property type="match status" value="1"/>
</dbReference>
<reference evidence="6 7" key="1">
    <citation type="submission" date="2006-06" db="EMBL/GenBank/DDBJ databases">
        <authorList>
            <person name="Moran M.A."/>
            <person name="Ferriera S."/>
            <person name="Johnson J."/>
            <person name="Kravitz S."/>
            <person name="Beeson K."/>
            <person name="Sutton G."/>
            <person name="Rogers Y.-H."/>
            <person name="Friedman R."/>
            <person name="Frazier M."/>
            <person name="Venter J.C."/>
        </authorList>
    </citation>
    <scope>NUCLEOTIDE SEQUENCE [LARGE SCALE GENOMIC DNA]</scope>
    <source>
        <strain evidence="6 7">E-37</strain>
    </source>
</reference>
<organism evidence="6 7">
    <name type="scientific">Sagittula stellata (strain ATCC 700073 / DSM 11524 / E-37)</name>
    <dbReference type="NCBI Taxonomy" id="388399"/>
    <lineage>
        <taxon>Bacteria</taxon>
        <taxon>Pseudomonadati</taxon>
        <taxon>Pseudomonadota</taxon>
        <taxon>Alphaproteobacteria</taxon>
        <taxon>Rhodobacterales</taxon>
        <taxon>Roseobacteraceae</taxon>
        <taxon>Sagittula</taxon>
    </lineage>
</organism>
<dbReference type="InterPro" id="IPR036388">
    <property type="entry name" value="WH-like_DNA-bd_sf"/>
</dbReference>
<dbReference type="GO" id="GO:0003677">
    <property type="term" value="F:DNA binding"/>
    <property type="evidence" value="ECO:0007669"/>
    <property type="project" value="UniProtKB-KW"/>
</dbReference>
<protein>
    <submittedName>
        <fullName evidence="6">Putative transcriptional regulator</fullName>
    </submittedName>
</protein>
<dbReference type="Gene3D" id="1.10.10.10">
    <property type="entry name" value="Winged helix-like DNA-binding domain superfamily/Winged helix DNA-binding domain"/>
    <property type="match status" value="1"/>
</dbReference>
<gene>
    <name evidence="6" type="ORF">SSE37_05847</name>
</gene>
<keyword evidence="2" id="KW-0805">Transcription regulation</keyword>
<keyword evidence="7" id="KW-1185">Reference proteome</keyword>
<evidence type="ECO:0000313" key="6">
    <source>
        <dbReference type="EMBL" id="EBA06154.1"/>
    </source>
</evidence>
<dbReference type="GO" id="GO:0032993">
    <property type="term" value="C:protein-DNA complex"/>
    <property type="evidence" value="ECO:0007669"/>
    <property type="project" value="TreeGrafter"/>
</dbReference>
<feature type="domain" description="HTH lysR-type" evidence="5">
    <location>
        <begin position="20"/>
        <end position="78"/>
    </location>
</feature>
<keyword evidence="4" id="KW-0804">Transcription</keyword>
<dbReference type="Pfam" id="PF00126">
    <property type="entry name" value="HTH_1"/>
    <property type="match status" value="1"/>
</dbReference>
<comment type="caution">
    <text evidence="6">The sequence shown here is derived from an EMBL/GenBank/DDBJ whole genome shotgun (WGS) entry which is preliminary data.</text>
</comment>
<dbReference type="SUPFAM" id="SSF53850">
    <property type="entry name" value="Periplasmic binding protein-like II"/>
    <property type="match status" value="1"/>
</dbReference>
<dbReference type="InterPro" id="IPR000847">
    <property type="entry name" value="LysR_HTH_N"/>
</dbReference>
<dbReference type="Pfam" id="PF03466">
    <property type="entry name" value="LysR_substrate"/>
    <property type="match status" value="1"/>
</dbReference>
<dbReference type="AlphaFoldDB" id="A3K9L0"/>
<evidence type="ECO:0000259" key="5">
    <source>
        <dbReference type="PROSITE" id="PS50931"/>
    </source>
</evidence>
<comment type="similarity">
    <text evidence="1">Belongs to the LysR transcriptional regulatory family.</text>
</comment>
<accession>A3K9L0</accession>
<dbReference type="Gene3D" id="3.40.190.10">
    <property type="entry name" value="Periplasmic binding protein-like II"/>
    <property type="match status" value="2"/>
</dbReference>
<evidence type="ECO:0000313" key="7">
    <source>
        <dbReference type="Proteomes" id="UP000005713"/>
    </source>
</evidence>
<dbReference type="eggNOG" id="COG0583">
    <property type="taxonomic scope" value="Bacteria"/>
</dbReference>
<dbReference type="PROSITE" id="PS50931">
    <property type="entry name" value="HTH_LYSR"/>
    <property type="match status" value="1"/>
</dbReference>
<keyword evidence="3" id="KW-0238">DNA-binding</keyword>
<proteinExistence type="inferred from homology"/>
<evidence type="ECO:0000256" key="1">
    <source>
        <dbReference type="ARBA" id="ARBA00009437"/>
    </source>
</evidence>
<dbReference type="InterPro" id="IPR005119">
    <property type="entry name" value="LysR_subst-bd"/>
</dbReference>
<dbReference type="GO" id="GO:0003700">
    <property type="term" value="F:DNA-binding transcription factor activity"/>
    <property type="evidence" value="ECO:0007669"/>
    <property type="project" value="InterPro"/>
</dbReference>
<sequence length="328" mass="35911">MSDTTAPRHAGHATGGTMRFTFRQIEYFIAAAESGSIKLASERINISQPSISTAISQLERELGAQLFLRRHAQGLSLTPVGRQVLAEAKLLLDKANRLYETASEATETVRGTLALGCLVTLAPMILPEVSQKFTARYPGTQVLPGVADQETLLNRLESAELDVALGYDLMVPDEFEFEPLAELPPYAMVAQSHALADRPSVSLEDLSGHGLILLDLPLSRDYFMGLFAREGLTPRIVARIPHADVIRTLVANDFGYAIANVRPRSTRAMDGHDVSLLRIEGDPQPMRIGLLRIARRQPTRLVSTFRAHCRALFADDHVPGMDAPPPMA</sequence>
<dbReference type="PRINTS" id="PR00039">
    <property type="entry name" value="HTHLYSR"/>
</dbReference>
<name>A3K9L0_SAGS3</name>
<dbReference type="PANTHER" id="PTHR30346:SF0">
    <property type="entry name" value="HCA OPERON TRANSCRIPTIONAL ACTIVATOR HCAR"/>
    <property type="match status" value="1"/>
</dbReference>